<dbReference type="SUPFAM" id="SSF63817">
    <property type="entry name" value="Sortase"/>
    <property type="match status" value="1"/>
</dbReference>
<keyword evidence="1" id="KW-0378">Hydrolase</keyword>
<evidence type="ECO:0000313" key="2">
    <source>
        <dbReference type="EMBL" id="GGG07233.1"/>
    </source>
</evidence>
<name>A0ABQ1W0X1_9BACL</name>
<keyword evidence="3" id="KW-1185">Reference proteome</keyword>
<protein>
    <recommendedName>
        <fullName evidence="4">Class C sortase</fullName>
    </recommendedName>
</protein>
<dbReference type="InterPro" id="IPR042000">
    <property type="entry name" value="Sortase_D_2"/>
</dbReference>
<dbReference type="Gene3D" id="2.40.260.10">
    <property type="entry name" value="Sortase"/>
    <property type="match status" value="1"/>
</dbReference>
<dbReference type="Pfam" id="PF04203">
    <property type="entry name" value="Sortase"/>
    <property type="match status" value="1"/>
</dbReference>
<dbReference type="CDD" id="cd06166">
    <property type="entry name" value="Sortase_D_2"/>
    <property type="match status" value="1"/>
</dbReference>
<dbReference type="EMBL" id="BMIW01000024">
    <property type="protein sequence ID" value="GGG07233.1"/>
    <property type="molecule type" value="Genomic_DNA"/>
</dbReference>
<evidence type="ECO:0000256" key="1">
    <source>
        <dbReference type="ARBA" id="ARBA00022801"/>
    </source>
</evidence>
<dbReference type="RefSeq" id="WP_229717096.1">
    <property type="nucleotide sequence ID" value="NZ_BMIW01000024.1"/>
</dbReference>
<evidence type="ECO:0000313" key="3">
    <source>
        <dbReference type="Proteomes" id="UP000608420"/>
    </source>
</evidence>
<dbReference type="NCBIfam" id="TIGR01076">
    <property type="entry name" value="sortase_fam"/>
    <property type="match status" value="1"/>
</dbReference>
<comment type="caution">
    <text evidence="2">The sequence shown here is derived from an EMBL/GenBank/DDBJ whole genome shotgun (WGS) entry which is preliminary data.</text>
</comment>
<reference evidence="3" key="1">
    <citation type="journal article" date="2019" name="Int. J. Syst. Evol. Microbiol.">
        <title>The Global Catalogue of Microorganisms (GCM) 10K type strain sequencing project: providing services to taxonomists for standard genome sequencing and annotation.</title>
        <authorList>
            <consortium name="The Broad Institute Genomics Platform"/>
            <consortium name="The Broad Institute Genome Sequencing Center for Infectious Disease"/>
            <person name="Wu L."/>
            <person name="Ma J."/>
        </authorList>
    </citation>
    <scope>NUCLEOTIDE SEQUENCE [LARGE SCALE GENOMIC DNA]</scope>
    <source>
        <strain evidence="3">CGMCC 1.15420</strain>
    </source>
</reference>
<sequence length="210" mass="23413">MRKLWWLFILLGVLVIAAPTIMEWYADREQDRLLQVIEHQEAGVDRQLASSYSRLSDYLQEGESAEDPLPEARPLALPDEEGLLGMIEIDSIDVKLPILEGATKENMRSSAVHMSETASIGMPGNAAIAAHRARTTGRLFNRLDEVELGDTIAIHTRDGLYQYEVYEILVVEPTDLSVLDHDGSESLLTLITCTPLNVSSHRLIVHAKLI</sequence>
<dbReference type="InterPro" id="IPR005754">
    <property type="entry name" value="Sortase"/>
</dbReference>
<gene>
    <name evidence="2" type="ORF">GCM10010913_31290</name>
</gene>
<proteinExistence type="predicted"/>
<dbReference type="InterPro" id="IPR023365">
    <property type="entry name" value="Sortase_dom-sf"/>
</dbReference>
<accession>A0ABQ1W0X1</accession>
<dbReference type="Proteomes" id="UP000608420">
    <property type="component" value="Unassembled WGS sequence"/>
</dbReference>
<organism evidence="2 3">
    <name type="scientific">Paenibacillus aceti</name>
    <dbReference type="NCBI Taxonomy" id="1820010"/>
    <lineage>
        <taxon>Bacteria</taxon>
        <taxon>Bacillati</taxon>
        <taxon>Bacillota</taxon>
        <taxon>Bacilli</taxon>
        <taxon>Bacillales</taxon>
        <taxon>Paenibacillaceae</taxon>
        <taxon>Paenibacillus</taxon>
    </lineage>
</organism>
<evidence type="ECO:0008006" key="4">
    <source>
        <dbReference type="Google" id="ProtNLM"/>
    </source>
</evidence>